<comment type="catalytic activity">
    <reaction evidence="6">
        <text>a sn-glycero-3-phosphodiester + H2O = an alcohol + sn-glycerol 3-phosphate + H(+)</text>
        <dbReference type="Rhea" id="RHEA:12969"/>
        <dbReference type="ChEBI" id="CHEBI:15377"/>
        <dbReference type="ChEBI" id="CHEBI:15378"/>
        <dbReference type="ChEBI" id="CHEBI:30879"/>
        <dbReference type="ChEBI" id="CHEBI:57597"/>
        <dbReference type="ChEBI" id="CHEBI:83408"/>
        <dbReference type="EC" id="3.1.4.46"/>
    </reaction>
</comment>
<reference evidence="8 9" key="1">
    <citation type="submission" date="2010-08" db="EMBL/GenBank/DDBJ databases">
        <title>The draft genome of Desulfovibrio fructosovorans JJ.</title>
        <authorList>
            <consortium name="US DOE Joint Genome Institute (JGI-PGF)"/>
            <person name="Lucas S."/>
            <person name="Copeland A."/>
            <person name="Lapidus A."/>
            <person name="Cheng J.-F."/>
            <person name="Bruce D."/>
            <person name="Goodwin L."/>
            <person name="Pitluck S."/>
            <person name="Land M.L."/>
            <person name="Hauser L."/>
            <person name="Chang Y.-J."/>
            <person name="Jeffries C."/>
            <person name="Wall J.D."/>
            <person name="Stahl D.A."/>
            <person name="Arkin A.P."/>
            <person name="Dehal P."/>
            <person name="Stolyar S.M."/>
            <person name="Hazen T.C."/>
            <person name="Woyke T.J."/>
        </authorList>
    </citation>
    <scope>NUCLEOTIDE SEQUENCE [LARGE SCALE GENOMIC DNA]</scope>
    <source>
        <strain evidence="8 9">JJ</strain>
    </source>
</reference>
<evidence type="ECO:0000256" key="5">
    <source>
        <dbReference type="ARBA" id="ARBA00022801"/>
    </source>
</evidence>
<keyword evidence="3" id="KW-0732">Signal</keyword>
<gene>
    <name evidence="8" type="ORF">DesfrDRAFT_1950</name>
</gene>
<dbReference type="EMBL" id="AECZ01000011">
    <property type="protein sequence ID" value="EFL51248.1"/>
    <property type="molecule type" value="Genomic_DNA"/>
</dbReference>
<sequence length="333" mass="36712">MDFPKPIIIGHRGACGHLPEHTLASYALAIELGADFVEPDLVATRDGALIARHENEIGGTTDVAAKFPDRKTRKVIDGKTVEGFFAEDLTLAEVRTLRAKERLPFRDQSRNGIFPVPTFEEIIALVRQKERETGRGIGLYPETKHPSYFRSIGLPLEGRLVEILDQNGYSGPDAPVFIQSFEMANLKDLRRMTEMPLIFLLGASEARPYDFTLAGDPRTFGDLATPAALAAIAAFARGIGPWKRLIVPEESDKSLGAPTALIADAHAAGLLVHPYTFRNEERYLAPAYHNAPSAEYRHFFALGVDGVFSDFPDTAATARTLFSQRPTQPRQKV</sequence>
<comment type="caution">
    <text evidence="8">The sequence shown here is derived from an EMBL/GenBank/DDBJ whole genome shotgun (WGS) entry which is preliminary data.</text>
</comment>
<dbReference type="PROSITE" id="PS51704">
    <property type="entry name" value="GP_PDE"/>
    <property type="match status" value="1"/>
</dbReference>
<evidence type="ECO:0000256" key="2">
    <source>
        <dbReference type="ARBA" id="ARBA00012247"/>
    </source>
</evidence>
<evidence type="ECO:0000256" key="6">
    <source>
        <dbReference type="ARBA" id="ARBA00047512"/>
    </source>
</evidence>
<keyword evidence="9" id="KW-1185">Reference proteome</keyword>
<dbReference type="Proteomes" id="UP000006250">
    <property type="component" value="Unassembled WGS sequence"/>
</dbReference>
<dbReference type="EC" id="3.1.4.46" evidence="2"/>
<proteinExistence type="inferred from homology"/>
<dbReference type="STRING" id="596151.DesfrDRAFT_1950"/>
<organism evidence="8 9">
    <name type="scientific">Solidesulfovibrio fructosivorans JJ]</name>
    <dbReference type="NCBI Taxonomy" id="596151"/>
    <lineage>
        <taxon>Bacteria</taxon>
        <taxon>Pseudomonadati</taxon>
        <taxon>Thermodesulfobacteriota</taxon>
        <taxon>Desulfovibrionia</taxon>
        <taxon>Desulfovibrionales</taxon>
        <taxon>Desulfovibrionaceae</taxon>
        <taxon>Solidesulfovibrio</taxon>
    </lineage>
</organism>
<dbReference type="InterPro" id="IPR030395">
    <property type="entry name" value="GP_PDE_dom"/>
</dbReference>
<dbReference type="GO" id="GO:0006071">
    <property type="term" value="P:glycerol metabolic process"/>
    <property type="evidence" value="ECO:0007669"/>
    <property type="project" value="UniProtKB-KW"/>
</dbReference>
<dbReference type="eggNOG" id="COG0584">
    <property type="taxonomic scope" value="Bacteria"/>
</dbReference>
<keyword evidence="5" id="KW-0378">Hydrolase</keyword>
<keyword evidence="4" id="KW-0319">Glycerol metabolism</keyword>
<evidence type="ECO:0000256" key="3">
    <source>
        <dbReference type="ARBA" id="ARBA00022729"/>
    </source>
</evidence>
<dbReference type="AlphaFoldDB" id="E1JWF1"/>
<dbReference type="PANTHER" id="PTHR43620">
    <property type="entry name" value="GLYCEROPHOSPHORYL DIESTER PHOSPHODIESTERASE"/>
    <property type="match status" value="1"/>
</dbReference>
<comment type="similarity">
    <text evidence="1">Belongs to the glycerophosphoryl diester phosphodiesterase family.</text>
</comment>
<evidence type="ECO:0000313" key="9">
    <source>
        <dbReference type="Proteomes" id="UP000006250"/>
    </source>
</evidence>
<evidence type="ECO:0000313" key="8">
    <source>
        <dbReference type="EMBL" id="EFL51248.1"/>
    </source>
</evidence>
<dbReference type="Gene3D" id="3.20.20.190">
    <property type="entry name" value="Phosphatidylinositol (PI) phosphodiesterase"/>
    <property type="match status" value="1"/>
</dbReference>
<dbReference type="InterPro" id="IPR017946">
    <property type="entry name" value="PLC-like_Pdiesterase_TIM-brl"/>
</dbReference>
<protein>
    <recommendedName>
        <fullName evidence="2">glycerophosphodiester phosphodiesterase</fullName>
        <ecNumber evidence="2">3.1.4.46</ecNumber>
    </recommendedName>
</protein>
<name>E1JWF1_SOLFR</name>
<evidence type="ECO:0000259" key="7">
    <source>
        <dbReference type="PROSITE" id="PS51704"/>
    </source>
</evidence>
<evidence type="ECO:0000256" key="4">
    <source>
        <dbReference type="ARBA" id="ARBA00022798"/>
    </source>
</evidence>
<dbReference type="Pfam" id="PF03009">
    <property type="entry name" value="GDPD"/>
    <property type="match status" value="1"/>
</dbReference>
<dbReference type="RefSeq" id="WP_005993379.1">
    <property type="nucleotide sequence ID" value="NZ_AECZ01000011.1"/>
</dbReference>
<dbReference type="GO" id="GO:0042597">
    <property type="term" value="C:periplasmic space"/>
    <property type="evidence" value="ECO:0007669"/>
    <property type="project" value="TreeGrafter"/>
</dbReference>
<dbReference type="CDD" id="cd08602">
    <property type="entry name" value="GDPD_ScGlpQ1_like"/>
    <property type="match status" value="1"/>
</dbReference>
<accession>E1JWF1</accession>
<feature type="domain" description="GP-PDE" evidence="7">
    <location>
        <begin position="6"/>
        <end position="319"/>
    </location>
</feature>
<dbReference type="GO" id="GO:0006629">
    <property type="term" value="P:lipid metabolic process"/>
    <property type="evidence" value="ECO:0007669"/>
    <property type="project" value="InterPro"/>
</dbReference>
<dbReference type="PANTHER" id="PTHR43620:SF7">
    <property type="entry name" value="GLYCEROPHOSPHODIESTER PHOSPHODIESTERASE GDPD5-RELATED"/>
    <property type="match status" value="1"/>
</dbReference>
<dbReference type="OrthoDB" id="9795622at2"/>
<dbReference type="GO" id="GO:0008889">
    <property type="term" value="F:glycerophosphodiester phosphodiesterase activity"/>
    <property type="evidence" value="ECO:0007669"/>
    <property type="project" value="UniProtKB-EC"/>
</dbReference>
<evidence type="ECO:0000256" key="1">
    <source>
        <dbReference type="ARBA" id="ARBA00007277"/>
    </source>
</evidence>
<dbReference type="SUPFAM" id="SSF51695">
    <property type="entry name" value="PLC-like phosphodiesterases"/>
    <property type="match status" value="1"/>
</dbReference>